<reference evidence="1 2" key="1">
    <citation type="submission" date="2015-10" db="EMBL/GenBank/DDBJ databases">
        <authorList>
            <person name="Ju K.-S."/>
            <person name="Doroghazi J.R."/>
            <person name="Metcalf W.W."/>
        </authorList>
    </citation>
    <scope>NUCLEOTIDE SEQUENCE [LARGE SCALE GENOMIC DNA]</scope>
    <source>
        <strain evidence="1 2">NRRL B-24793</strain>
    </source>
</reference>
<name>A0A9X0LBI3_9ACTN</name>
<dbReference type="EMBL" id="LMWI01000002">
    <property type="protein sequence ID" value="KUJ44006.1"/>
    <property type="molecule type" value="Genomic_DNA"/>
</dbReference>
<dbReference type="AlphaFoldDB" id="A0A9X0LBI3"/>
<evidence type="ECO:0000313" key="2">
    <source>
        <dbReference type="Proteomes" id="UP000053246"/>
    </source>
</evidence>
<comment type="caution">
    <text evidence="1">The sequence shown here is derived from an EMBL/GenBank/DDBJ whole genome shotgun (WGS) entry which is preliminary data.</text>
</comment>
<dbReference type="RefSeq" id="WP_013733145.1">
    <property type="nucleotide sequence ID" value="NZ_LMWI01000002.1"/>
</dbReference>
<accession>A0A9X0LBI3</accession>
<evidence type="ECO:0000313" key="1">
    <source>
        <dbReference type="EMBL" id="KUJ44006.1"/>
    </source>
</evidence>
<keyword evidence="2" id="KW-1185">Reference proteome</keyword>
<sequence length="196" mass="22567">MLNRFVEAPWQRHDRVVVEAAEGRWFPDEIGRNEGEIAFLEQLRREASGWDVDGLSPEDDTSSQVWLAPLYVDVDVPGLTIRRRTLQVGYWTNGPFGQALHGVWGDDYLLDDHDGNDPENLTVVGVRASHENYAQWAAAWLLRQLKRPVVREEWLTGDRVAAATWRLDDTGRVLARHGNGFRRLMRRRADRVVTVR</sequence>
<dbReference type="Proteomes" id="UP000053246">
    <property type="component" value="Unassembled WGS sequence"/>
</dbReference>
<organism evidence="1 2">
    <name type="scientific">Micromonospora maris</name>
    <dbReference type="NCBI Taxonomy" id="1003110"/>
    <lineage>
        <taxon>Bacteria</taxon>
        <taxon>Bacillati</taxon>
        <taxon>Actinomycetota</taxon>
        <taxon>Actinomycetes</taxon>
        <taxon>Micromonosporales</taxon>
        <taxon>Micromonosporaceae</taxon>
        <taxon>Micromonospora</taxon>
    </lineage>
</organism>
<proteinExistence type="predicted"/>
<protein>
    <submittedName>
        <fullName evidence="1">Uncharacterized protein</fullName>
    </submittedName>
</protein>
<gene>
    <name evidence="1" type="ORF">ADL17_12205</name>
</gene>